<dbReference type="AlphaFoldDB" id="A0A6H9YW69"/>
<dbReference type="OrthoDB" id="9810341at2"/>
<dbReference type="Proteomes" id="UP000468735">
    <property type="component" value="Unassembled WGS sequence"/>
</dbReference>
<dbReference type="SUPFAM" id="SSF54593">
    <property type="entry name" value="Glyoxalase/Bleomycin resistance protein/Dihydroxybiphenyl dioxygenase"/>
    <property type="match status" value="1"/>
</dbReference>
<evidence type="ECO:0000313" key="3">
    <source>
        <dbReference type="Proteomes" id="UP000468735"/>
    </source>
</evidence>
<dbReference type="Gene3D" id="3.10.180.10">
    <property type="entry name" value="2,3-Dihydroxybiphenyl 1,2-Dioxygenase, domain 1"/>
    <property type="match status" value="1"/>
</dbReference>
<dbReference type="InterPro" id="IPR004360">
    <property type="entry name" value="Glyas_Fos-R_dOase_dom"/>
</dbReference>
<feature type="domain" description="VOC" evidence="1">
    <location>
        <begin position="4"/>
        <end position="125"/>
    </location>
</feature>
<dbReference type="InterPro" id="IPR029068">
    <property type="entry name" value="Glyas_Bleomycin-R_OHBP_Dase"/>
</dbReference>
<keyword evidence="3" id="KW-1185">Reference proteome</keyword>
<dbReference type="PROSITE" id="PS51819">
    <property type="entry name" value="VOC"/>
    <property type="match status" value="1"/>
</dbReference>
<sequence>MTISLNHTIVPAADNAEAARFFAAVMGLEFTGPHPYAPHFVPVKVNDGLTLDFVSAPDEPGHHLAFDVDPATFDAVLARLRERGVPFGDHPAHPDNGRVDGNHPLGDRGIYFADMTGNLYEVISTE</sequence>
<dbReference type="CDD" id="cd08351">
    <property type="entry name" value="ChaP_like"/>
    <property type="match status" value="1"/>
</dbReference>
<dbReference type="RefSeq" id="WP_151565333.1">
    <property type="nucleotide sequence ID" value="NZ_WBMT01000016.1"/>
</dbReference>
<dbReference type="Pfam" id="PF00903">
    <property type="entry name" value="Glyoxalase"/>
    <property type="match status" value="1"/>
</dbReference>
<comment type="caution">
    <text evidence="2">The sequence shown here is derived from an EMBL/GenBank/DDBJ whole genome shotgun (WGS) entry which is preliminary data.</text>
</comment>
<accession>A0A6H9YW69</accession>
<evidence type="ECO:0000313" key="2">
    <source>
        <dbReference type="EMBL" id="KAB2344306.1"/>
    </source>
</evidence>
<reference evidence="2 3" key="1">
    <citation type="submission" date="2019-09" db="EMBL/GenBank/DDBJ databases">
        <title>Actinomadura physcomitrii sp. nov., a novel actinomycete isolated from moss [Physcomitrium sphaericum (Ludw) Fuernr].</title>
        <authorList>
            <person name="Zhuang X."/>
            <person name="Liu C."/>
        </authorList>
    </citation>
    <scope>NUCLEOTIDE SEQUENCE [LARGE SCALE GENOMIC DNA]</scope>
    <source>
        <strain evidence="2 3">HMC1</strain>
    </source>
</reference>
<proteinExistence type="predicted"/>
<dbReference type="InterPro" id="IPR037523">
    <property type="entry name" value="VOC_core"/>
</dbReference>
<evidence type="ECO:0000259" key="1">
    <source>
        <dbReference type="PROSITE" id="PS51819"/>
    </source>
</evidence>
<dbReference type="EMBL" id="WBMT01000016">
    <property type="protein sequence ID" value="KAB2344306.1"/>
    <property type="molecule type" value="Genomic_DNA"/>
</dbReference>
<organism evidence="2 3">
    <name type="scientific">Actinomadura rudentiformis</name>
    <dbReference type="NCBI Taxonomy" id="359158"/>
    <lineage>
        <taxon>Bacteria</taxon>
        <taxon>Bacillati</taxon>
        <taxon>Actinomycetota</taxon>
        <taxon>Actinomycetes</taxon>
        <taxon>Streptosporangiales</taxon>
        <taxon>Thermomonosporaceae</taxon>
        <taxon>Actinomadura</taxon>
    </lineage>
</organism>
<protein>
    <submittedName>
        <fullName evidence="2">VOC family protein</fullName>
    </submittedName>
</protein>
<name>A0A6H9YW69_9ACTN</name>
<gene>
    <name evidence="2" type="ORF">F8566_30630</name>
</gene>